<dbReference type="InterPro" id="IPR011006">
    <property type="entry name" value="CheY-like_superfamily"/>
</dbReference>
<protein>
    <submittedName>
        <fullName evidence="4">Response regulator receiver domain-containing protein</fullName>
    </submittedName>
</protein>
<dbReference type="STRING" id="29529.SAMN04488122_3291"/>
<dbReference type="SMART" id="SM00448">
    <property type="entry name" value="REC"/>
    <property type="match status" value="1"/>
</dbReference>
<proteinExistence type="predicted"/>
<dbReference type="OrthoDB" id="9789181at2"/>
<dbReference type="Pfam" id="PF00072">
    <property type="entry name" value="Response_reg"/>
    <property type="match status" value="1"/>
</dbReference>
<dbReference type="AlphaFoldDB" id="A0A1I0RRW3"/>
<dbReference type="InterPro" id="IPR050595">
    <property type="entry name" value="Bact_response_regulator"/>
</dbReference>
<dbReference type="PANTHER" id="PTHR44591:SF3">
    <property type="entry name" value="RESPONSE REGULATORY DOMAIN-CONTAINING PROTEIN"/>
    <property type="match status" value="1"/>
</dbReference>
<reference evidence="5" key="1">
    <citation type="submission" date="2016-10" db="EMBL/GenBank/DDBJ databases">
        <authorList>
            <person name="Varghese N."/>
            <person name="Submissions S."/>
        </authorList>
    </citation>
    <scope>NUCLEOTIDE SEQUENCE [LARGE SCALE GENOMIC DNA]</scope>
    <source>
        <strain evidence="5">DSM 3695</strain>
    </source>
</reference>
<organism evidence="4 5">
    <name type="scientific">Chitinophaga arvensicola</name>
    <dbReference type="NCBI Taxonomy" id="29529"/>
    <lineage>
        <taxon>Bacteria</taxon>
        <taxon>Pseudomonadati</taxon>
        <taxon>Bacteroidota</taxon>
        <taxon>Chitinophagia</taxon>
        <taxon>Chitinophagales</taxon>
        <taxon>Chitinophagaceae</taxon>
        <taxon>Chitinophaga</taxon>
    </lineage>
</organism>
<evidence type="ECO:0000313" key="5">
    <source>
        <dbReference type="Proteomes" id="UP000199310"/>
    </source>
</evidence>
<dbReference type="GO" id="GO:0000160">
    <property type="term" value="P:phosphorelay signal transduction system"/>
    <property type="evidence" value="ECO:0007669"/>
    <property type="project" value="InterPro"/>
</dbReference>
<dbReference type="PROSITE" id="PS50110">
    <property type="entry name" value="RESPONSE_REGULATORY"/>
    <property type="match status" value="1"/>
</dbReference>
<dbReference type="Proteomes" id="UP000199310">
    <property type="component" value="Unassembled WGS sequence"/>
</dbReference>
<evidence type="ECO:0000256" key="1">
    <source>
        <dbReference type="ARBA" id="ARBA00022553"/>
    </source>
</evidence>
<evidence type="ECO:0000259" key="3">
    <source>
        <dbReference type="PROSITE" id="PS50110"/>
    </source>
</evidence>
<dbReference type="InterPro" id="IPR001789">
    <property type="entry name" value="Sig_transdc_resp-reg_receiver"/>
</dbReference>
<accession>A0A1I0RRW3</accession>
<sequence length="124" mass="14086">MTMNRKILITENDVDIKMLLSSLLRRHYDVSFLEDADILLQGQFETPDLFVLSTHLSDVDVSKVCQYLKTNKATKDIPILIIAGSQDLDFIRHACPGDDFIMKPFSGPELLARVHIAIDQKISR</sequence>
<dbReference type="EMBL" id="FOJG01000001">
    <property type="protein sequence ID" value="SEW44073.1"/>
    <property type="molecule type" value="Genomic_DNA"/>
</dbReference>
<evidence type="ECO:0000256" key="2">
    <source>
        <dbReference type="PROSITE-ProRule" id="PRU00169"/>
    </source>
</evidence>
<keyword evidence="5" id="KW-1185">Reference proteome</keyword>
<feature type="domain" description="Response regulatory" evidence="3">
    <location>
        <begin position="6"/>
        <end position="118"/>
    </location>
</feature>
<keyword evidence="1" id="KW-0597">Phosphoprotein</keyword>
<gene>
    <name evidence="4" type="ORF">SAMN04488122_3291</name>
</gene>
<evidence type="ECO:0000313" key="4">
    <source>
        <dbReference type="EMBL" id="SEW44073.1"/>
    </source>
</evidence>
<name>A0A1I0RRW3_9BACT</name>
<comment type="caution">
    <text evidence="2">Lacks conserved residue(s) required for the propagation of feature annotation.</text>
</comment>
<dbReference type="SUPFAM" id="SSF52172">
    <property type="entry name" value="CheY-like"/>
    <property type="match status" value="1"/>
</dbReference>
<dbReference type="PANTHER" id="PTHR44591">
    <property type="entry name" value="STRESS RESPONSE REGULATOR PROTEIN 1"/>
    <property type="match status" value="1"/>
</dbReference>
<dbReference type="Gene3D" id="3.40.50.2300">
    <property type="match status" value="1"/>
</dbReference>